<evidence type="ECO:0000313" key="18">
    <source>
        <dbReference type="EMBL" id="PZN82264.1"/>
    </source>
</evidence>
<evidence type="ECO:0000256" key="12">
    <source>
        <dbReference type="PROSITE-ProRule" id="PRU00169"/>
    </source>
</evidence>
<dbReference type="SMART" id="SM00387">
    <property type="entry name" value="HATPase_c"/>
    <property type="match status" value="1"/>
</dbReference>
<dbReference type="Gene3D" id="3.30.565.10">
    <property type="entry name" value="Histidine kinase-like ATPase, C-terminal domain"/>
    <property type="match status" value="1"/>
</dbReference>
<keyword evidence="8" id="KW-0902">Two-component regulatory system</keyword>
<feature type="modified residue" description="Phosphohistidine" evidence="11">
    <location>
        <position position="797"/>
    </location>
</feature>
<dbReference type="InterPro" id="IPR036641">
    <property type="entry name" value="HPT_dom_sf"/>
</dbReference>
<dbReference type="CDD" id="cd17546">
    <property type="entry name" value="REC_hyHK_CKI1_RcsC-like"/>
    <property type="match status" value="1"/>
</dbReference>
<dbReference type="PROSITE" id="PS50112">
    <property type="entry name" value="PAS"/>
    <property type="match status" value="1"/>
</dbReference>
<dbReference type="InterPro" id="IPR035965">
    <property type="entry name" value="PAS-like_dom_sf"/>
</dbReference>
<dbReference type="InterPro" id="IPR008207">
    <property type="entry name" value="Sig_transdc_His_kin_Hpt_dom"/>
</dbReference>
<dbReference type="InterPro" id="IPR003594">
    <property type="entry name" value="HATPase_dom"/>
</dbReference>
<evidence type="ECO:0000313" key="19">
    <source>
        <dbReference type="Proteomes" id="UP000249396"/>
    </source>
</evidence>
<evidence type="ECO:0000256" key="5">
    <source>
        <dbReference type="ARBA" id="ARBA00022741"/>
    </source>
</evidence>
<keyword evidence="5" id="KW-0547">Nucleotide-binding</keyword>
<dbReference type="InterPro" id="IPR004358">
    <property type="entry name" value="Sig_transdc_His_kin-like_C"/>
</dbReference>
<dbReference type="InterPro" id="IPR001789">
    <property type="entry name" value="Sig_transdc_resp-reg_receiver"/>
</dbReference>
<dbReference type="Pfam" id="PF02518">
    <property type="entry name" value="HATPase_c"/>
    <property type="match status" value="1"/>
</dbReference>
<feature type="domain" description="PAC" evidence="16">
    <location>
        <begin position="150"/>
        <end position="202"/>
    </location>
</feature>
<dbReference type="SMART" id="SM00448">
    <property type="entry name" value="REC"/>
    <property type="match status" value="2"/>
</dbReference>
<dbReference type="SUPFAM" id="SSF52172">
    <property type="entry name" value="CheY-like"/>
    <property type="match status" value="2"/>
</dbReference>
<dbReference type="CDD" id="cd00082">
    <property type="entry name" value="HisKA"/>
    <property type="match status" value="1"/>
</dbReference>
<proteinExistence type="predicted"/>
<dbReference type="PROSITE" id="PS50109">
    <property type="entry name" value="HIS_KIN"/>
    <property type="match status" value="1"/>
</dbReference>
<reference evidence="18 19" key="1">
    <citation type="journal article" date="2018" name="Aquat. Microb. Ecol.">
        <title>Gammaproteobacterial methanotrophs dominate.</title>
        <authorList>
            <person name="Rissanen A.J."/>
            <person name="Saarenheimo J."/>
            <person name="Tiirola M."/>
            <person name="Peura S."/>
            <person name="Aalto S.L."/>
            <person name="Karvinen A."/>
            <person name="Nykanen H."/>
        </authorList>
    </citation>
    <scope>NUCLEOTIDE SEQUENCE [LARGE SCALE GENOMIC DNA]</scope>
    <source>
        <strain evidence="18">AMbin10</strain>
    </source>
</reference>
<dbReference type="EMBL" id="QJPH01000228">
    <property type="protein sequence ID" value="PZN82264.1"/>
    <property type="molecule type" value="Genomic_DNA"/>
</dbReference>
<feature type="domain" description="Response regulatory" evidence="14">
    <location>
        <begin position="458"/>
        <end position="578"/>
    </location>
</feature>
<comment type="subunit">
    <text evidence="9">At low DSF concentrations, interacts with RpfF.</text>
</comment>
<dbReference type="SUPFAM" id="SSF55785">
    <property type="entry name" value="PYP-like sensor domain (PAS domain)"/>
    <property type="match status" value="1"/>
</dbReference>
<feature type="modified residue" description="4-aspartylphosphate" evidence="12">
    <location>
        <position position="652"/>
    </location>
</feature>
<protein>
    <recommendedName>
        <fullName evidence="10">Sensory/regulatory protein RpfC</fullName>
        <ecNumber evidence="2">2.7.13.3</ecNumber>
    </recommendedName>
</protein>
<dbReference type="PROSITE" id="PS50113">
    <property type="entry name" value="PAC"/>
    <property type="match status" value="1"/>
</dbReference>
<feature type="domain" description="PAS" evidence="15">
    <location>
        <begin position="61"/>
        <end position="107"/>
    </location>
</feature>
<evidence type="ECO:0000259" key="17">
    <source>
        <dbReference type="PROSITE" id="PS50894"/>
    </source>
</evidence>
<dbReference type="Gene3D" id="1.20.120.160">
    <property type="entry name" value="HPT domain"/>
    <property type="match status" value="1"/>
</dbReference>
<dbReference type="EC" id="2.7.13.3" evidence="2"/>
<dbReference type="Pfam" id="PF00512">
    <property type="entry name" value="HisKA"/>
    <property type="match status" value="1"/>
</dbReference>
<dbReference type="Pfam" id="PF13426">
    <property type="entry name" value="PAS_9"/>
    <property type="match status" value="1"/>
</dbReference>
<evidence type="ECO:0000259" key="14">
    <source>
        <dbReference type="PROSITE" id="PS50110"/>
    </source>
</evidence>
<dbReference type="InterPro" id="IPR036097">
    <property type="entry name" value="HisK_dim/P_sf"/>
</dbReference>
<evidence type="ECO:0000256" key="2">
    <source>
        <dbReference type="ARBA" id="ARBA00012438"/>
    </source>
</evidence>
<comment type="caution">
    <text evidence="18">The sequence shown here is derived from an EMBL/GenBank/DDBJ whole genome shotgun (WGS) entry which is preliminary data.</text>
</comment>
<dbReference type="PANTHER" id="PTHR45339">
    <property type="entry name" value="HYBRID SIGNAL TRANSDUCTION HISTIDINE KINASE J"/>
    <property type="match status" value="1"/>
</dbReference>
<dbReference type="CDD" id="cd00088">
    <property type="entry name" value="HPT"/>
    <property type="match status" value="1"/>
</dbReference>
<comment type="catalytic activity">
    <reaction evidence="1">
        <text>ATP + protein L-histidine = ADP + protein N-phospho-L-histidine.</text>
        <dbReference type="EC" id="2.7.13.3"/>
    </reaction>
</comment>
<accession>A0A2W4TCD3</accession>
<feature type="domain" description="HPt" evidence="17">
    <location>
        <begin position="758"/>
        <end position="851"/>
    </location>
</feature>
<dbReference type="Pfam" id="PF00072">
    <property type="entry name" value="Response_reg"/>
    <property type="match status" value="2"/>
</dbReference>
<dbReference type="GO" id="GO:0000155">
    <property type="term" value="F:phosphorelay sensor kinase activity"/>
    <property type="evidence" value="ECO:0007669"/>
    <property type="project" value="InterPro"/>
</dbReference>
<dbReference type="SUPFAM" id="SSF47384">
    <property type="entry name" value="Homodimeric domain of signal transducing histidine kinase"/>
    <property type="match status" value="1"/>
</dbReference>
<dbReference type="PRINTS" id="PR00344">
    <property type="entry name" value="BCTRLSENSOR"/>
</dbReference>
<dbReference type="Gene3D" id="3.40.50.2300">
    <property type="match status" value="2"/>
</dbReference>
<evidence type="ECO:0000256" key="4">
    <source>
        <dbReference type="ARBA" id="ARBA00022679"/>
    </source>
</evidence>
<feature type="domain" description="Histidine kinase" evidence="13">
    <location>
        <begin position="220"/>
        <end position="441"/>
    </location>
</feature>
<sequence length="852" mass="93791">MLAGGMLFSGLLGGFLLLLTSKTIGMEALIAERTLDLDNSNKRLREEVEERGRTEKAIQALNRSYQNLLSAASEVSIIATDPKGVISLFNRGAERMLGYSASEMVEKKTPAIFHLASDVEARGRELSEELGFPVTGFKVFTAIPDFCGQEMREWTYVCKDGLCIWVSLVVTQINSEEGETIGYLGIAQNITERRAAEQALQKAKLAADKANQSKSEFLANMSHEIRTPMNGVLGMLELLLGTPLSEEQKELADTASHSAKSLLDIINDILDFSKIEAGKFKLDSVEFNFSELCESVSSLLAAPAQSKGLEFNCDIQPDMHTEVRGDATRLRQVLVNLIGNAIKFTLQGEVSLKTRRVVEDERNIIIRLSVRDTGIGMKADEMSRLFMPFEQAEHGATRRFGGTGLGLSISRNLVELMGGEIGVESEPGIGSTFWFTVKLEKTAPSTWHNTKPNLTGYHVLVADDNKTNLAILESFLKSWGVKMSACHNGKQAMEMLNAAFKQGKPFDLAILDKNMPGLGGPDIIRSMAEKPGMEKMPCILLCPSGPVTEPCIGMHGRLVTLSKPLRQSQLLDSMASLLNCGLNENTAKETQKTHDLQQFAEKRLLLVEDNLVNQRVALKMLNRFGLTARVANDGAEALRELELNEFDLVFMDCQIPIIDGYSVTRMHRQRELNLGLQRTPIVALTANAIQGDRDKSLAVGMDDHLTKPLSFKGLELALVRWLSIPDSNVKQETLEKLEVHMSEPIWDYQATLEAACGDMELLEELRVLYISEAVKLTALLGTAEAPQAASVIATTAHTIKGMSGHFHAKRIVELSSEVERKAKAGQIDSTDPLILRLKHEVGKLIDALRSDG</sequence>
<evidence type="ECO:0000259" key="15">
    <source>
        <dbReference type="PROSITE" id="PS50112"/>
    </source>
</evidence>
<keyword evidence="7" id="KW-0067">ATP-binding</keyword>
<dbReference type="AlphaFoldDB" id="A0A2W4TCD3"/>
<dbReference type="InterPro" id="IPR036890">
    <property type="entry name" value="HATPase_C_sf"/>
</dbReference>
<dbReference type="PROSITE" id="PS50894">
    <property type="entry name" value="HPT"/>
    <property type="match status" value="1"/>
</dbReference>
<dbReference type="SMART" id="SM00388">
    <property type="entry name" value="HisKA"/>
    <property type="match status" value="1"/>
</dbReference>
<evidence type="ECO:0000256" key="7">
    <source>
        <dbReference type="ARBA" id="ARBA00022840"/>
    </source>
</evidence>
<feature type="modified residue" description="4-aspartylphosphate" evidence="12">
    <location>
        <position position="512"/>
    </location>
</feature>
<keyword evidence="3 12" id="KW-0597">Phosphoprotein</keyword>
<evidence type="ECO:0000256" key="1">
    <source>
        <dbReference type="ARBA" id="ARBA00000085"/>
    </source>
</evidence>
<dbReference type="CDD" id="cd00130">
    <property type="entry name" value="PAS"/>
    <property type="match status" value="1"/>
</dbReference>
<evidence type="ECO:0000256" key="10">
    <source>
        <dbReference type="ARBA" id="ARBA00068150"/>
    </source>
</evidence>
<evidence type="ECO:0000256" key="11">
    <source>
        <dbReference type="PROSITE-ProRule" id="PRU00110"/>
    </source>
</evidence>
<dbReference type="PROSITE" id="PS50110">
    <property type="entry name" value="RESPONSE_REGULATORY"/>
    <property type="match status" value="2"/>
</dbReference>
<dbReference type="PANTHER" id="PTHR45339:SF3">
    <property type="entry name" value="HISTIDINE KINASE"/>
    <property type="match status" value="1"/>
</dbReference>
<dbReference type="GO" id="GO:0005524">
    <property type="term" value="F:ATP binding"/>
    <property type="evidence" value="ECO:0007669"/>
    <property type="project" value="UniProtKB-KW"/>
</dbReference>
<dbReference type="SMART" id="SM00091">
    <property type="entry name" value="PAS"/>
    <property type="match status" value="1"/>
</dbReference>
<name>A0A2W4TCD3_9GAMM</name>
<evidence type="ECO:0000256" key="9">
    <source>
        <dbReference type="ARBA" id="ARBA00064003"/>
    </source>
</evidence>
<gene>
    <name evidence="18" type="ORF">DM484_06665</name>
</gene>
<dbReference type="InterPro" id="IPR000014">
    <property type="entry name" value="PAS"/>
</dbReference>
<evidence type="ECO:0000256" key="8">
    <source>
        <dbReference type="ARBA" id="ARBA00023012"/>
    </source>
</evidence>
<dbReference type="CDD" id="cd16922">
    <property type="entry name" value="HATPase_EvgS-ArcB-TorS-like"/>
    <property type="match status" value="1"/>
</dbReference>
<organism evidence="18 19">
    <name type="scientific">Candidatus Methylumidiphilus alinenensis</name>
    <dbReference type="NCBI Taxonomy" id="2202197"/>
    <lineage>
        <taxon>Bacteria</taxon>
        <taxon>Pseudomonadati</taxon>
        <taxon>Pseudomonadota</taxon>
        <taxon>Gammaproteobacteria</taxon>
        <taxon>Methylococcales</taxon>
        <taxon>Candidatus Methylumidiphilus</taxon>
    </lineage>
</organism>
<feature type="domain" description="Response regulatory" evidence="14">
    <location>
        <begin position="603"/>
        <end position="722"/>
    </location>
</feature>
<dbReference type="Gene3D" id="1.10.287.130">
    <property type="match status" value="1"/>
</dbReference>
<dbReference type="SMART" id="SM00086">
    <property type="entry name" value="PAC"/>
    <property type="match status" value="1"/>
</dbReference>
<keyword evidence="6" id="KW-0418">Kinase</keyword>
<dbReference type="FunFam" id="1.10.287.130:FF:000002">
    <property type="entry name" value="Two-component osmosensing histidine kinase"/>
    <property type="match status" value="1"/>
</dbReference>
<evidence type="ECO:0000256" key="6">
    <source>
        <dbReference type="ARBA" id="ARBA00022777"/>
    </source>
</evidence>
<dbReference type="SUPFAM" id="SSF47226">
    <property type="entry name" value="Histidine-containing phosphotransfer domain, HPT domain"/>
    <property type="match status" value="1"/>
</dbReference>
<dbReference type="SUPFAM" id="SSF55874">
    <property type="entry name" value="ATPase domain of HSP90 chaperone/DNA topoisomerase II/histidine kinase"/>
    <property type="match status" value="1"/>
</dbReference>
<dbReference type="Proteomes" id="UP000249396">
    <property type="component" value="Unassembled WGS sequence"/>
</dbReference>
<keyword evidence="4" id="KW-0808">Transferase</keyword>
<dbReference type="InterPro" id="IPR003661">
    <property type="entry name" value="HisK_dim/P_dom"/>
</dbReference>
<dbReference type="InterPro" id="IPR005467">
    <property type="entry name" value="His_kinase_dom"/>
</dbReference>
<dbReference type="NCBIfam" id="TIGR00229">
    <property type="entry name" value="sensory_box"/>
    <property type="match status" value="2"/>
</dbReference>
<dbReference type="InterPro" id="IPR000700">
    <property type="entry name" value="PAS-assoc_C"/>
</dbReference>
<evidence type="ECO:0000256" key="3">
    <source>
        <dbReference type="ARBA" id="ARBA00022553"/>
    </source>
</evidence>
<dbReference type="GO" id="GO:0005886">
    <property type="term" value="C:plasma membrane"/>
    <property type="evidence" value="ECO:0007669"/>
    <property type="project" value="UniProtKB-SubCell"/>
</dbReference>
<dbReference type="Gene3D" id="3.30.450.20">
    <property type="entry name" value="PAS domain"/>
    <property type="match status" value="1"/>
</dbReference>
<dbReference type="InterPro" id="IPR011006">
    <property type="entry name" value="CheY-like_superfamily"/>
</dbReference>
<dbReference type="InterPro" id="IPR001610">
    <property type="entry name" value="PAC"/>
</dbReference>
<evidence type="ECO:0000259" key="13">
    <source>
        <dbReference type="PROSITE" id="PS50109"/>
    </source>
</evidence>
<evidence type="ECO:0000259" key="16">
    <source>
        <dbReference type="PROSITE" id="PS50113"/>
    </source>
</evidence>
<dbReference type="FunFam" id="3.30.565.10:FF:000010">
    <property type="entry name" value="Sensor histidine kinase RcsC"/>
    <property type="match status" value="1"/>
</dbReference>
<dbReference type="Pfam" id="PF01627">
    <property type="entry name" value="Hpt"/>
    <property type="match status" value="1"/>
</dbReference>